<dbReference type="Gene3D" id="2.30.30.40">
    <property type="entry name" value="SH3 Domains"/>
    <property type="match status" value="1"/>
</dbReference>
<dbReference type="RefSeq" id="WP_277418226.1">
    <property type="nucleotide sequence ID" value="NZ_CP119083.1"/>
</dbReference>
<dbReference type="Pfam" id="PF01584">
    <property type="entry name" value="CheW"/>
    <property type="match status" value="1"/>
</dbReference>
<proteinExistence type="predicted"/>
<evidence type="ECO:0000256" key="2">
    <source>
        <dbReference type="ARBA" id="ARBA00021483"/>
    </source>
</evidence>
<keyword evidence="6" id="KW-1185">Reference proteome</keyword>
<evidence type="ECO:0000313" key="6">
    <source>
        <dbReference type="Proteomes" id="UP001216510"/>
    </source>
</evidence>
<name>A0ABY8BI99_9BURK</name>
<accession>A0ABY8BI99</accession>
<dbReference type="PANTHER" id="PTHR22617:SF45">
    <property type="entry name" value="CHEMOTAXIS PROTEIN CHEW"/>
    <property type="match status" value="1"/>
</dbReference>
<dbReference type="PROSITE" id="PS50851">
    <property type="entry name" value="CHEW"/>
    <property type="match status" value="1"/>
</dbReference>
<dbReference type="InterPro" id="IPR039315">
    <property type="entry name" value="CheW"/>
</dbReference>
<dbReference type="EMBL" id="CP119083">
    <property type="protein sequence ID" value="WEF35575.1"/>
    <property type="molecule type" value="Genomic_DNA"/>
</dbReference>
<sequence>MTMIPDEDRNQPAPTGGAHGAGCWSRIGVAGDRSCDLLPGHGHCRHCDEYAGAALQHLARPVDETYLREWAEHFRAPHSTEERLDASAVVFRIGREWLALPTAMFVRIAPHTLPHKVPHRASRGLRGIVNIGGRLYPCVALAELLGIAEDGGSSRQGRHTFARLLLVQWEDQAYALPVADLHGIVRYAASRVLPPAATINKGLLRFLTGVLPEQDLQVGCLDVGLVGHQLARTLR</sequence>
<dbReference type="Proteomes" id="UP001216510">
    <property type="component" value="Chromosome"/>
</dbReference>
<gene>
    <name evidence="5" type="ORF">PX653_12735</name>
</gene>
<dbReference type="InterPro" id="IPR036061">
    <property type="entry name" value="CheW-like_dom_sf"/>
</dbReference>
<organism evidence="5 6">
    <name type="scientific">Pseudoduganella chitinolytica</name>
    <dbReference type="NCBI Taxonomy" id="34070"/>
    <lineage>
        <taxon>Bacteria</taxon>
        <taxon>Pseudomonadati</taxon>
        <taxon>Pseudomonadota</taxon>
        <taxon>Betaproteobacteria</taxon>
        <taxon>Burkholderiales</taxon>
        <taxon>Oxalobacteraceae</taxon>
        <taxon>Telluria group</taxon>
        <taxon>Pseudoduganella</taxon>
    </lineage>
</organism>
<evidence type="ECO:0000259" key="4">
    <source>
        <dbReference type="PROSITE" id="PS50851"/>
    </source>
</evidence>
<dbReference type="InterPro" id="IPR002545">
    <property type="entry name" value="CheW-lke_dom"/>
</dbReference>
<evidence type="ECO:0000313" key="5">
    <source>
        <dbReference type="EMBL" id="WEF35575.1"/>
    </source>
</evidence>
<dbReference type="SUPFAM" id="SSF50341">
    <property type="entry name" value="CheW-like"/>
    <property type="match status" value="1"/>
</dbReference>
<dbReference type="SMART" id="SM00260">
    <property type="entry name" value="CheW"/>
    <property type="match status" value="1"/>
</dbReference>
<reference evidence="5 6" key="1">
    <citation type="submission" date="2023-02" db="EMBL/GenBank/DDBJ databases">
        <title>Gemone sequence of Telluria chitinolytica ACM 3522T.</title>
        <authorList>
            <person name="Frediansyah A."/>
            <person name="Miess H."/>
            <person name="Gross H."/>
        </authorList>
    </citation>
    <scope>NUCLEOTIDE SEQUENCE [LARGE SCALE GENOMIC DNA]</scope>
    <source>
        <strain evidence="5 6">ACM 3522</strain>
    </source>
</reference>
<comment type="subcellular location">
    <subcellularLocation>
        <location evidence="1">Cytoplasm</location>
    </subcellularLocation>
</comment>
<dbReference type="Gene3D" id="2.40.50.180">
    <property type="entry name" value="CheA-289, Domain 4"/>
    <property type="match status" value="1"/>
</dbReference>
<feature type="domain" description="CheW-like" evidence="4">
    <location>
        <begin position="85"/>
        <end position="232"/>
    </location>
</feature>
<keyword evidence="3" id="KW-0963">Cytoplasm</keyword>
<protein>
    <recommendedName>
        <fullName evidence="2">Chemotaxis protein CheW</fullName>
    </recommendedName>
</protein>
<evidence type="ECO:0000256" key="3">
    <source>
        <dbReference type="ARBA" id="ARBA00022490"/>
    </source>
</evidence>
<evidence type="ECO:0000256" key="1">
    <source>
        <dbReference type="ARBA" id="ARBA00004496"/>
    </source>
</evidence>
<dbReference type="PANTHER" id="PTHR22617">
    <property type="entry name" value="CHEMOTAXIS SENSOR HISTIDINE KINASE-RELATED"/>
    <property type="match status" value="1"/>
</dbReference>